<dbReference type="Proteomes" id="UP000242999">
    <property type="component" value="Unassembled WGS sequence"/>
</dbReference>
<evidence type="ECO:0000313" key="10">
    <source>
        <dbReference type="Proteomes" id="UP000242999"/>
    </source>
</evidence>
<evidence type="ECO:0000313" key="9">
    <source>
        <dbReference type="EMBL" id="SEI75882.1"/>
    </source>
</evidence>
<dbReference type="Gene3D" id="3.30.750.80">
    <property type="entry name" value="RNA methyltransferase domain (HRMD) like"/>
    <property type="match status" value="1"/>
</dbReference>
<evidence type="ECO:0000256" key="7">
    <source>
        <dbReference type="PROSITE-ProRule" id="PRU00529"/>
    </source>
</evidence>
<comment type="function">
    <text evidence="6">Specifically methylates the guanine in position 2445 (m2G2445) and the guanine in position 2069 (m7G2069) of 23S rRNA.</text>
</comment>
<keyword evidence="1 6" id="KW-0963">Cytoplasm</keyword>
<dbReference type="EMBL" id="FNYH01000009">
    <property type="protein sequence ID" value="SEI75882.1"/>
    <property type="molecule type" value="Genomic_DNA"/>
</dbReference>
<dbReference type="EC" id="2.1.1.173" evidence="6"/>
<dbReference type="InterPro" id="IPR054170">
    <property type="entry name" value="RlmL_1st"/>
</dbReference>
<dbReference type="GO" id="GO:0003723">
    <property type="term" value="F:RNA binding"/>
    <property type="evidence" value="ECO:0007669"/>
    <property type="project" value="UniProtKB-UniRule"/>
</dbReference>
<dbReference type="EC" id="2.1.1.264" evidence="6"/>
<comment type="catalytic activity">
    <reaction evidence="6">
        <text>guanosine(2445) in 23S rRNA + S-adenosyl-L-methionine = N(2)-methylguanosine(2445) in 23S rRNA + S-adenosyl-L-homocysteine + H(+)</text>
        <dbReference type="Rhea" id="RHEA:42740"/>
        <dbReference type="Rhea" id="RHEA-COMP:10215"/>
        <dbReference type="Rhea" id="RHEA-COMP:10216"/>
        <dbReference type="ChEBI" id="CHEBI:15378"/>
        <dbReference type="ChEBI" id="CHEBI:57856"/>
        <dbReference type="ChEBI" id="CHEBI:59789"/>
        <dbReference type="ChEBI" id="CHEBI:74269"/>
        <dbReference type="ChEBI" id="CHEBI:74481"/>
        <dbReference type="EC" id="2.1.1.173"/>
    </reaction>
</comment>
<keyword evidence="7" id="KW-0694">RNA-binding</keyword>
<dbReference type="STRING" id="64971.SAMN05421831_10994"/>
<gene>
    <name evidence="6" type="primary">rlmL</name>
    <name evidence="9" type="ORF">SAMN05421831_10994</name>
</gene>
<dbReference type="InterPro" id="IPR029063">
    <property type="entry name" value="SAM-dependent_MTases_sf"/>
</dbReference>
<dbReference type="CDD" id="cd11715">
    <property type="entry name" value="THUMP_AdoMetMT"/>
    <property type="match status" value="1"/>
</dbReference>
<dbReference type="NCBIfam" id="NF008748">
    <property type="entry name" value="PRK11783.1"/>
    <property type="match status" value="1"/>
</dbReference>
<dbReference type="Pfam" id="PF22020">
    <property type="entry name" value="RlmL_1st"/>
    <property type="match status" value="1"/>
</dbReference>
<dbReference type="OrthoDB" id="9809404at2"/>
<dbReference type="PROSITE" id="PS51165">
    <property type="entry name" value="THUMP"/>
    <property type="match status" value="1"/>
</dbReference>
<reference evidence="10" key="1">
    <citation type="submission" date="2016-10" db="EMBL/GenBank/DDBJ databases">
        <authorList>
            <person name="Varghese N."/>
            <person name="Submissions S."/>
        </authorList>
    </citation>
    <scope>NUCLEOTIDE SEQUENCE [LARGE SCALE GENOMIC DNA]</scope>
    <source>
        <strain evidence="10">DSM 7165</strain>
    </source>
</reference>
<keyword evidence="10" id="KW-1185">Reference proteome</keyword>
<dbReference type="GO" id="GO:0052915">
    <property type="term" value="F:23S rRNA (guanine(2445)-N(2))-methyltransferase activity"/>
    <property type="evidence" value="ECO:0007669"/>
    <property type="project" value="UniProtKB-UniRule"/>
</dbReference>
<sequence length="773" mass="88293">MTTETPYILLATCPLGLESLLAEELASLGAYEIKESFGAVSWQADLATAYKACLWSRLANRILLYVDSAIVEDENTLYQAAYAVNWLQHLNKNTSFAVDFKGTSKLLKHTHHSALKVKDAIVDQVRNANEGERPNIDTQEPDVRVWVKLNKSQVYFYIDLSGNSLHQRGYRLQGASAPLKENLAAALLIRAGWPRIASQGGALIDPMCGSGTLLIEGTLIAADIAPNLHRQYFGFLGWLQHDPHLWKKIWLDAKERSEQGLQKKLPLIYGYDASIKAIEAAKSNIETAGLSQYIGVMKKEIKDLVQPTHQGKLENQGLVIVNPPYGERLSDLPAMMYLYAHLGEKLREHYHGWEFALFTANVELAKQTGLRKIKDYKYFNGALECRLYLFKIIEEYYHARIRSGQTWAQHLSIQAPQDAQLESLSEGGRMLLNRLQKNHKKLAKWLQKEKITSYRLYDADMPEYAVAIDIYGQDLHVQEYAPPASIDTNKAQERLFDVLKALSVLYGVREKNIHLKQRKRQAGKSQYKVLDNQGQYIQVQEGLAKVLVNLDDYLDTGLFLDHRPIRLQIAALAKGKRFLNLFCYTGVASIHAALGGATSSVSVDMSNTYLEWFKNNLALNGLSESKHKAVQSDCIQWLKQNKQRFDIIFLDPPTFSNSKRMRETLDIQRDHVGLVELAMQSLEKDGVLIFSNNYRRFKIDENLIKKYQVKDISKSSIPEDFKRNTHIHVCFEIRWPQDQAQVPQQVQDVWQDALQQQKQRRKLPRKPLKIEKS</sequence>
<organism evidence="9 10">
    <name type="scientific">Allopseudospirillum japonicum</name>
    <dbReference type="NCBI Taxonomy" id="64971"/>
    <lineage>
        <taxon>Bacteria</taxon>
        <taxon>Pseudomonadati</taxon>
        <taxon>Pseudomonadota</taxon>
        <taxon>Gammaproteobacteria</taxon>
        <taxon>Oceanospirillales</taxon>
        <taxon>Oceanospirillaceae</taxon>
        <taxon>Allopseudospirillum</taxon>
    </lineage>
</organism>
<dbReference type="RefSeq" id="WP_093310729.1">
    <property type="nucleotide sequence ID" value="NZ_FNYH01000009.1"/>
</dbReference>
<dbReference type="SMART" id="SM00981">
    <property type="entry name" value="THUMP"/>
    <property type="match status" value="1"/>
</dbReference>
<dbReference type="Pfam" id="PF10672">
    <property type="entry name" value="Methyltrans_SAM"/>
    <property type="match status" value="1"/>
</dbReference>
<evidence type="ECO:0000256" key="1">
    <source>
        <dbReference type="ARBA" id="ARBA00022490"/>
    </source>
</evidence>
<dbReference type="Gene3D" id="3.30.2130.30">
    <property type="match status" value="1"/>
</dbReference>
<dbReference type="PANTHER" id="PTHR47313:SF1">
    <property type="entry name" value="RIBOSOMAL RNA LARGE SUBUNIT METHYLTRANSFERASE K_L"/>
    <property type="match status" value="1"/>
</dbReference>
<dbReference type="InterPro" id="IPR053943">
    <property type="entry name" value="RlmKL-like_Mtase_CS"/>
</dbReference>
<evidence type="ECO:0000259" key="8">
    <source>
        <dbReference type="PROSITE" id="PS51165"/>
    </source>
</evidence>
<proteinExistence type="inferred from homology"/>
<dbReference type="InterPro" id="IPR019614">
    <property type="entry name" value="SAM-dep_methyl-trfase"/>
</dbReference>
<protein>
    <recommendedName>
        <fullName evidence="6">Ribosomal RNA large subunit methyltransferase K/L</fullName>
    </recommendedName>
    <domain>
        <recommendedName>
            <fullName evidence="6">23S rRNA m2G2445 methyltransferase</fullName>
            <ecNumber evidence="6">2.1.1.173</ecNumber>
        </recommendedName>
        <alternativeName>
            <fullName evidence="6">rRNA (guanine-N(2)-)-methyltransferase RlmL</fullName>
        </alternativeName>
    </domain>
    <domain>
        <recommendedName>
            <fullName evidence="6">23S rRNA m7G2069 methyltransferase</fullName>
            <ecNumber evidence="6">2.1.1.264</ecNumber>
        </recommendedName>
        <alternativeName>
            <fullName evidence="6">rRNA (guanine-N(7)-)-methyltransferase RlmK</fullName>
        </alternativeName>
    </domain>
</protein>
<comment type="subcellular location">
    <subcellularLocation>
        <location evidence="6">Cytoplasm</location>
    </subcellularLocation>
</comment>
<dbReference type="Pfam" id="PF02926">
    <property type="entry name" value="THUMP"/>
    <property type="match status" value="1"/>
</dbReference>
<dbReference type="SUPFAM" id="SSF53335">
    <property type="entry name" value="S-adenosyl-L-methionine-dependent methyltransferases"/>
    <property type="match status" value="2"/>
</dbReference>
<dbReference type="HAMAP" id="MF_01858">
    <property type="entry name" value="23SrRNA_methyltr_KL"/>
    <property type="match status" value="1"/>
</dbReference>
<dbReference type="PANTHER" id="PTHR47313">
    <property type="entry name" value="RIBOSOMAL RNA LARGE SUBUNIT METHYLTRANSFERASE K/L"/>
    <property type="match status" value="1"/>
</dbReference>
<evidence type="ECO:0000256" key="6">
    <source>
        <dbReference type="HAMAP-Rule" id="MF_01858"/>
    </source>
</evidence>
<keyword evidence="4 6" id="KW-0808">Transferase</keyword>
<dbReference type="AlphaFoldDB" id="A0A1H6TJF4"/>
<comment type="similarity">
    <text evidence="6">Belongs to the methyltransferase superfamily. RlmKL family.</text>
</comment>
<feature type="domain" description="THUMP" evidence="8">
    <location>
        <begin position="48"/>
        <end position="160"/>
    </location>
</feature>
<evidence type="ECO:0000256" key="5">
    <source>
        <dbReference type="ARBA" id="ARBA00022691"/>
    </source>
</evidence>
<evidence type="ECO:0000256" key="4">
    <source>
        <dbReference type="ARBA" id="ARBA00022679"/>
    </source>
</evidence>
<evidence type="ECO:0000256" key="2">
    <source>
        <dbReference type="ARBA" id="ARBA00022552"/>
    </source>
</evidence>
<accession>A0A1H6TJF4</accession>
<dbReference type="InterPro" id="IPR000241">
    <property type="entry name" value="RlmKL-like_Mtase"/>
</dbReference>
<keyword evidence="3 6" id="KW-0489">Methyltransferase</keyword>
<keyword evidence="5 6" id="KW-0949">S-adenosyl-L-methionine</keyword>
<dbReference type="InterPro" id="IPR017244">
    <property type="entry name" value="23SrRNA_methyltr_KL"/>
</dbReference>
<evidence type="ECO:0000256" key="3">
    <source>
        <dbReference type="ARBA" id="ARBA00022603"/>
    </source>
</evidence>
<dbReference type="PROSITE" id="PS01261">
    <property type="entry name" value="UPF0020"/>
    <property type="match status" value="1"/>
</dbReference>
<dbReference type="Pfam" id="PF01170">
    <property type="entry name" value="UPF0020"/>
    <property type="match status" value="1"/>
</dbReference>
<name>A0A1H6TJF4_9GAMM</name>
<dbReference type="GO" id="GO:0070043">
    <property type="term" value="F:rRNA (guanine-N7-)-methyltransferase activity"/>
    <property type="evidence" value="ECO:0007669"/>
    <property type="project" value="UniProtKB-UniRule"/>
</dbReference>
<dbReference type="GO" id="GO:0005737">
    <property type="term" value="C:cytoplasm"/>
    <property type="evidence" value="ECO:0007669"/>
    <property type="project" value="UniProtKB-SubCell"/>
</dbReference>
<comment type="catalytic activity">
    <reaction evidence="6">
        <text>guanosine(2069) in 23S rRNA + S-adenosyl-L-methionine = N(2)-methylguanosine(2069) in 23S rRNA + S-adenosyl-L-homocysteine + H(+)</text>
        <dbReference type="Rhea" id="RHEA:43772"/>
        <dbReference type="Rhea" id="RHEA-COMP:10688"/>
        <dbReference type="Rhea" id="RHEA-COMP:10689"/>
        <dbReference type="ChEBI" id="CHEBI:15378"/>
        <dbReference type="ChEBI" id="CHEBI:57856"/>
        <dbReference type="ChEBI" id="CHEBI:59789"/>
        <dbReference type="ChEBI" id="CHEBI:74269"/>
        <dbReference type="ChEBI" id="CHEBI:74481"/>
        <dbReference type="EC" id="2.1.1.264"/>
    </reaction>
</comment>
<dbReference type="PIRSF" id="PIRSF037618">
    <property type="entry name" value="RNA_Mtase_bacteria_prd"/>
    <property type="match status" value="1"/>
</dbReference>
<dbReference type="CDD" id="cd02440">
    <property type="entry name" value="AdoMet_MTases"/>
    <property type="match status" value="1"/>
</dbReference>
<keyword evidence="2 6" id="KW-0698">rRNA processing</keyword>
<dbReference type="InterPro" id="IPR004114">
    <property type="entry name" value="THUMP_dom"/>
</dbReference>
<dbReference type="Gene3D" id="3.40.50.150">
    <property type="entry name" value="Vaccinia Virus protein VP39"/>
    <property type="match status" value="2"/>
</dbReference>